<reference evidence="1 2" key="1">
    <citation type="submission" date="2020-07" db="EMBL/GenBank/DDBJ databases">
        <title>Comparative genomics of pyrophilous fungi reveals a link between fire events and developmental genes.</title>
        <authorList>
            <consortium name="DOE Joint Genome Institute"/>
            <person name="Steindorff A.S."/>
            <person name="Carver A."/>
            <person name="Calhoun S."/>
            <person name="Stillman K."/>
            <person name="Liu H."/>
            <person name="Lipzen A."/>
            <person name="Pangilinan J."/>
            <person name="Labutti K."/>
            <person name="Bruns T.D."/>
            <person name="Grigoriev I.V."/>
        </authorList>
    </citation>
    <scope>NUCLEOTIDE SEQUENCE [LARGE SCALE GENOMIC DNA]</scope>
    <source>
        <strain evidence="1 2">CBS 144469</strain>
    </source>
</reference>
<name>A0A8H6LXR2_9AGAR</name>
<keyword evidence="2" id="KW-1185">Reference proteome</keyword>
<proteinExistence type="predicted"/>
<protein>
    <submittedName>
        <fullName evidence="1">Uncharacterized protein</fullName>
    </submittedName>
</protein>
<comment type="caution">
    <text evidence="1">The sequence shown here is derived from an EMBL/GenBank/DDBJ whole genome shotgun (WGS) entry which is preliminary data.</text>
</comment>
<organism evidence="1 2">
    <name type="scientific">Ephemerocybe angulata</name>
    <dbReference type="NCBI Taxonomy" id="980116"/>
    <lineage>
        <taxon>Eukaryota</taxon>
        <taxon>Fungi</taxon>
        <taxon>Dikarya</taxon>
        <taxon>Basidiomycota</taxon>
        <taxon>Agaricomycotina</taxon>
        <taxon>Agaricomycetes</taxon>
        <taxon>Agaricomycetidae</taxon>
        <taxon>Agaricales</taxon>
        <taxon>Agaricineae</taxon>
        <taxon>Psathyrellaceae</taxon>
        <taxon>Ephemerocybe</taxon>
    </lineage>
</organism>
<evidence type="ECO:0000313" key="1">
    <source>
        <dbReference type="EMBL" id="KAF6745011.1"/>
    </source>
</evidence>
<sequence length="176" mass="20246">MAAVTDAHRHTWVERMKCPNVFDHWIESLSIEDRVDFTVEVFQAADTTYAHKCTQYYWVEKEYNKSDTQCSSSFLALAASRFGAVYNIREDPKANLLERYTKLEKQVLKASVDRRVALWAVRSLVMELEVKGLSDASVPLLTILRENSVDESFILSTLLWRSTLDFLGSRPPLHSL</sequence>
<dbReference type="Proteomes" id="UP000521943">
    <property type="component" value="Unassembled WGS sequence"/>
</dbReference>
<gene>
    <name evidence="1" type="ORF">DFP72DRAFT_856883</name>
</gene>
<evidence type="ECO:0000313" key="2">
    <source>
        <dbReference type="Proteomes" id="UP000521943"/>
    </source>
</evidence>
<accession>A0A8H6LXR2</accession>
<dbReference type="AlphaFoldDB" id="A0A8H6LXR2"/>
<dbReference type="EMBL" id="JACGCI010000111">
    <property type="protein sequence ID" value="KAF6745011.1"/>
    <property type="molecule type" value="Genomic_DNA"/>
</dbReference>